<sequence length="34" mass="3768">VFSNVHNSGGKIFSLDGNLAEKISIKEWYSLVNT</sequence>
<dbReference type="AlphaFoldDB" id="A0A383EWP9"/>
<gene>
    <name evidence="1" type="ORF">METZ01_LOCUS513564</name>
</gene>
<organism evidence="1">
    <name type="scientific">marine metagenome</name>
    <dbReference type="NCBI Taxonomy" id="408172"/>
    <lineage>
        <taxon>unclassified sequences</taxon>
        <taxon>metagenomes</taxon>
        <taxon>ecological metagenomes</taxon>
    </lineage>
</organism>
<proteinExistence type="predicted"/>
<dbReference type="EMBL" id="UINC01229119">
    <property type="protein sequence ID" value="SVE60710.1"/>
    <property type="molecule type" value="Genomic_DNA"/>
</dbReference>
<feature type="non-terminal residue" evidence="1">
    <location>
        <position position="1"/>
    </location>
</feature>
<protein>
    <submittedName>
        <fullName evidence="1">Uncharacterized protein</fullName>
    </submittedName>
</protein>
<name>A0A383EWP9_9ZZZZ</name>
<evidence type="ECO:0000313" key="1">
    <source>
        <dbReference type="EMBL" id="SVE60710.1"/>
    </source>
</evidence>
<reference evidence="1" key="1">
    <citation type="submission" date="2018-05" db="EMBL/GenBank/DDBJ databases">
        <authorList>
            <person name="Lanie J.A."/>
            <person name="Ng W.-L."/>
            <person name="Kazmierczak K.M."/>
            <person name="Andrzejewski T.M."/>
            <person name="Davidsen T.M."/>
            <person name="Wayne K.J."/>
            <person name="Tettelin H."/>
            <person name="Glass J.I."/>
            <person name="Rusch D."/>
            <person name="Podicherti R."/>
            <person name="Tsui H.-C.T."/>
            <person name="Winkler M.E."/>
        </authorList>
    </citation>
    <scope>NUCLEOTIDE SEQUENCE</scope>
</reference>
<accession>A0A383EWP9</accession>